<evidence type="ECO:0000256" key="9">
    <source>
        <dbReference type="ARBA" id="ARBA00023242"/>
    </source>
</evidence>
<dbReference type="InterPro" id="IPR038765">
    <property type="entry name" value="Papain-like_cys_pep_sf"/>
</dbReference>
<evidence type="ECO:0000256" key="11">
    <source>
        <dbReference type="SAM" id="MobiDB-lite"/>
    </source>
</evidence>
<dbReference type="PROSITE" id="PS00972">
    <property type="entry name" value="USP_1"/>
    <property type="match status" value="1"/>
</dbReference>
<sequence length="1276" mass="144430">MDTNTNVQPAKVKEKPNTRKLAFRQEAMEALLELSSEKELTSEKCLEVAKLDCKLCTLHDASANPKPQNCRDNPYCIKRLGLEKFEKLIKAELSKSEKVKEEQKRRDLNDQPAGLINSGNFCYVNSFLQVWFNVPEFRQIVYDFRPSHNYLSPEYPKMDVQKVMLALQDLFYTLETTPFEDTDKNKFLISALRLNQEQQDAQEFTLMLFDALDRNLQSHPNGADIRFRITNLYTGSIRYNTFCNCGMNSAREDLITSVQLNIAGHSTLFDALRANFAAEELDDYRCPSCNETGNVSRSCEYSHLPQVIIVQLNRYTYDMKGRRKLKTPVVYPRELPSSVFQKANDEQENAEMYDLFAVMIHEGDNTDYGHYYDLVKTPWSSKWFKYNDEKVEAMARPPGTERATSSDGKRVKKSEKAPADQRACYGLLYRRRDEQLPLPRPEHPPPELIGSSADEIEDMFLGMNSETLAKNKKKFDDLRRRFESLSKTLASLETHESNFKNANEVGFVPISLITDILQNEYLRAAEAAGVRKGCAPQNSSKSVVNRNGKDAALENSADLPEAPLDMDIVAIAMTSSELPTVDEKSGMTTRSRNGVSRPRPDYYPRKRVDSSSGGREPPIVAQVAARLQAHSMAVCPHGRLLIDSILFGDVKAVARQPAIKLLRQYGIETKIERDDGNIEYPSSDYAPFIFTGDKLCVECILELRREAQFNIQLEEDERTVKKILKEFKIRCSVKGVHPKDPGDFYVAKIALQNFRKSAVSERQHRLQVQNTNGGELVFETVSRADQGSRTRPNRKRSGTPNEDIDDSSEGFIAEEEGLDDQEDAVLISEPVREYNSKTTLNIPKAKEEFDPSTELPENILEEEEEENLEVKEPPQATFAEREEKNARLESGSSAEDEKTAGKPNEGEETRPPSASNGSCDVPAVAVEFNSELRCIHGGINVDQFRFSVSPEEWKQLKSYFGESFSVLCDEDLCEECFRIDSEALSGTASMRQTIRDLRKRLAETLKEVDKRRGADFFALQLRNENLEFGVCSEFLNRLRRLNSRSSSFLPPICQNCVMCSHGKPCRGISEAAVESNVPSIVPLTRREWETFLNEWRAIQAAQGDCSPNEVTPIKLGKGGTVEELCGKCYQLFLSSQEQAKYEFNNEEVFIRLSNGTLEDDAQFAAMVVKSTRRVSKKNLHKVKISSSSTLLQLKVALYEQTGQTPMEQLLYRNLGGEHFDNSKNSQTLFDLRILPKNVADPMVLISQSTVDTTAKDEEVTETRAPERGFIDTALAH</sequence>
<dbReference type="GO" id="GO:0005634">
    <property type="term" value="C:nucleus"/>
    <property type="evidence" value="ECO:0007669"/>
    <property type="project" value="UniProtKB-SubCell"/>
</dbReference>
<feature type="region of interest" description="Disordered" evidence="11">
    <location>
        <begin position="838"/>
        <end position="857"/>
    </location>
</feature>
<organism evidence="13 14">
    <name type="scientific">Caenorhabditis auriculariae</name>
    <dbReference type="NCBI Taxonomy" id="2777116"/>
    <lineage>
        <taxon>Eukaryota</taxon>
        <taxon>Metazoa</taxon>
        <taxon>Ecdysozoa</taxon>
        <taxon>Nematoda</taxon>
        <taxon>Chromadorea</taxon>
        <taxon>Rhabditida</taxon>
        <taxon>Rhabditina</taxon>
        <taxon>Rhabditomorpha</taxon>
        <taxon>Rhabditoidea</taxon>
        <taxon>Rhabditidae</taxon>
        <taxon>Peloderinae</taxon>
        <taxon>Caenorhabditis</taxon>
    </lineage>
</organism>
<dbReference type="GO" id="GO:0004843">
    <property type="term" value="F:cysteine-type deubiquitinase activity"/>
    <property type="evidence" value="ECO:0007669"/>
    <property type="project" value="UniProtKB-EC"/>
</dbReference>
<evidence type="ECO:0000256" key="10">
    <source>
        <dbReference type="SAM" id="Coils"/>
    </source>
</evidence>
<evidence type="ECO:0000313" key="13">
    <source>
        <dbReference type="EMBL" id="CAD6184305.1"/>
    </source>
</evidence>
<name>A0A8S1GM53_9PELO</name>
<keyword evidence="10" id="KW-0175">Coiled coil</keyword>
<dbReference type="PROSITE" id="PS00973">
    <property type="entry name" value="USP_2"/>
    <property type="match status" value="1"/>
</dbReference>
<dbReference type="Proteomes" id="UP000835052">
    <property type="component" value="Unassembled WGS sequence"/>
</dbReference>
<dbReference type="AlphaFoldDB" id="A0A8S1GM53"/>
<dbReference type="Gene3D" id="3.90.70.10">
    <property type="entry name" value="Cysteine proteinases"/>
    <property type="match status" value="1"/>
</dbReference>
<evidence type="ECO:0000256" key="7">
    <source>
        <dbReference type="ARBA" id="ARBA00022801"/>
    </source>
</evidence>
<evidence type="ECO:0000256" key="8">
    <source>
        <dbReference type="ARBA" id="ARBA00022807"/>
    </source>
</evidence>
<evidence type="ECO:0000256" key="4">
    <source>
        <dbReference type="ARBA" id="ARBA00012759"/>
    </source>
</evidence>
<evidence type="ECO:0000256" key="2">
    <source>
        <dbReference type="ARBA" id="ARBA00004123"/>
    </source>
</evidence>
<dbReference type="Pfam" id="PF00443">
    <property type="entry name" value="UCH"/>
    <property type="match status" value="1"/>
</dbReference>
<keyword evidence="7" id="KW-0378">Hydrolase</keyword>
<dbReference type="InterPro" id="IPR028889">
    <property type="entry name" value="USP"/>
</dbReference>
<keyword evidence="8" id="KW-0788">Thiol protease</keyword>
<feature type="coiled-coil region" evidence="10">
    <location>
        <begin position="82"/>
        <end position="111"/>
    </location>
</feature>
<dbReference type="InterPro" id="IPR001394">
    <property type="entry name" value="Peptidase_C19_UCH"/>
</dbReference>
<feature type="compositionally biased region" description="Basic and acidic residues" evidence="11">
    <location>
        <begin position="598"/>
        <end position="609"/>
    </location>
</feature>
<feature type="region of interest" description="Disordered" evidence="11">
    <location>
        <begin position="779"/>
        <end position="808"/>
    </location>
</feature>
<evidence type="ECO:0000256" key="6">
    <source>
        <dbReference type="ARBA" id="ARBA00022786"/>
    </source>
</evidence>
<evidence type="ECO:0000259" key="12">
    <source>
        <dbReference type="PROSITE" id="PS50235"/>
    </source>
</evidence>
<dbReference type="PROSITE" id="PS50235">
    <property type="entry name" value="USP_3"/>
    <property type="match status" value="1"/>
</dbReference>
<feature type="compositionally biased region" description="Basic and acidic residues" evidence="11">
    <location>
        <begin position="895"/>
        <end position="910"/>
    </location>
</feature>
<dbReference type="GO" id="GO:0006508">
    <property type="term" value="P:proteolysis"/>
    <property type="evidence" value="ECO:0007669"/>
    <property type="project" value="UniProtKB-KW"/>
</dbReference>
<evidence type="ECO:0000256" key="1">
    <source>
        <dbReference type="ARBA" id="ARBA00000707"/>
    </source>
</evidence>
<keyword evidence="6" id="KW-0833">Ubl conjugation pathway</keyword>
<dbReference type="EMBL" id="CAJGYM010000001">
    <property type="protein sequence ID" value="CAD6184305.1"/>
    <property type="molecule type" value="Genomic_DNA"/>
</dbReference>
<reference evidence="13" key="1">
    <citation type="submission" date="2020-10" db="EMBL/GenBank/DDBJ databases">
        <authorList>
            <person name="Kikuchi T."/>
        </authorList>
    </citation>
    <scope>NUCLEOTIDE SEQUENCE</scope>
    <source>
        <strain evidence="13">NKZ352</strain>
    </source>
</reference>
<dbReference type="InterPro" id="IPR057775">
    <property type="entry name" value="USP48_dom"/>
</dbReference>
<accession>A0A8S1GM53</accession>
<comment type="caution">
    <text evidence="13">The sequence shown here is derived from an EMBL/GenBank/DDBJ whole genome shotgun (WGS) entry which is preliminary data.</text>
</comment>
<feature type="region of interest" description="Disordered" evidence="11">
    <location>
        <begin position="395"/>
        <end position="418"/>
    </location>
</feature>
<evidence type="ECO:0000256" key="5">
    <source>
        <dbReference type="ARBA" id="ARBA00022670"/>
    </source>
</evidence>
<dbReference type="GO" id="GO:0016579">
    <property type="term" value="P:protein deubiquitination"/>
    <property type="evidence" value="ECO:0007669"/>
    <property type="project" value="InterPro"/>
</dbReference>
<dbReference type="SUPFAM" id="SSF54001">
    <property type="entry name" value="Cysteine proteinases"/>
    <property type="match status" value="1"/>
</dbReference>
<keyword evidence="14" id="KW-1185">Reference proteome</keyword>
<protein>
    <recommendedName>
        <fullName evidence="4">ubiquitinyl hydrolase 1</fullName>
        <ecNumber evidence="4">3.4.19.12</ecNumber>
    </recommendedName>
</protein>
<comment type="subcellular location">
    <subcellularLocation>
        <location evidence="2">Nucleus</location>
    </subcellularLocation>
</comment>
<feature type="region of interest" description="Disordered" evidence="11">
    <location>
        <begin position="579"/>
        <end position="616"/>
    </location>
</feature>
<feature type="region of interest" description="Disordered" evidence="11">
    <location>
        <begin position="862"/>
        <end position="919"/>
    </location>
</feature>
<comment type="catalytic activity">
    <reaction evidence="1">
        <text>Thiol-dependent hydrolysis of ester, thioester, amide, peptide and isopeptide bonds formed by the C-terminal Gly of ubiquitin (a 76-residue protein attached to proteins as an intracellular targeting signal).</text>
        <dbReference type="EC" id="3.4.19.12"/>
    </reaction>
</comment>
<dbReference type="EC" id="3.4.19.12" evidence="4"/>
<keyword evidence="5" id="KW-0645">Protease</keyword>
<dbReference type="PANTHER" id="PTHR24006:SF722">
    <property type="entry name" value="UBIQUITIN CARBOXYL-TERMINAL HYDROLASE 48"/>
    <property type="match status" value="1"/>
</dbReference>
<feature type="domain" description="USP" evidence="12">
    <location>
        <begin position="113"/>
        <end position="432"/>
    </location>
</feature>
<evidence type="ECO:0000256" key="3">
    <source>
        <dbReference type="ARBA" id="ARBA00009085"/>
    </source>
</evidence>
<dbReference type="OrthoDB" id="289038at2759"/>
<comment type="similarity">
    <text evidence="3">Belongs to the peptidase C19 family.</text>
</comment>
<evidence type="ECO:0000313" key="14">
    <source>
        <dbReference type="Proteomes" id="UP000835052"/>
    </source>
</evidence>
<dbReference type="PANTHER" id="PTHR24006">
    <property type="entry name" value="UBIQUITIN CARBOXYL-TERMINAL HYDROLASE"/>
    <property type="match status" value="1"/>
</dbReference>
<keyword evidence="9" id="KW-0539">Nucleus</keyword>
<proteinExistence type="inferred from homology"/>
<dbReference type="InterPro" id="IPR050164">
    <property type="entry name" value="Peptidase_C19"/>
</dbReference>
<dbReference type="GO" id="GO:0005829">
    <property type="term" value="C:cytosol"/>
    <property type="evidence" value="ECO:0007669"/>
    <property type="project" value="TreeGrafter"/>
</dbReference>
<gene>
    <name evidence="13" type="ORF">CAUJ_LOCUS224</name>
</gene>
<dbReference type="Pfam" id="PF24543">
    <property type="entry name" value="Usp-48"/>
    <property type="match status" value="1"/>
</dbReference>
<dbReference type="InterPro" id="IPR018200">
    <property type="entry name" value="USP_CS"/>
</dbReference>